<organism evidence="6 7">
    <name type="scientific">Ranatra chinensis</name>
    <dbReference type="NCBI Taxonomy" id="642074"/>
    <lineage>
        <taxon>Eukaryota</taxon>
        <taxon>Metazoa</taxon>
        <taxon>Ecdysozoa</taxon>
        <taxon>Arthropoda</taxon>
        <taxon>Hexapoda</taxon>
        <taxon>Insecta</taxon>
        <taxon>Pterygota</taxon>
        <taxon>Neoptera</taxon>
        <taxon>Paraneoptera</taxon>
        <taxon>Hemiptera</taxon>
        <taxon>Heteroptera</taxon>
        <taxon>Panheteroptera</taxon>
        <taxon>Nepomorpha</taxon>
        <taxon>Nepidae</taxon>
        <taxon>Ranatrinae</taxon>
        <taxon>Ranatra</taxon>
    </lineage>
</organism>
<evidence type="ECO:0000313" key="6">
    <source>
        <dbReference type="EMBL" id="KAL1117813.1"/>
    </source>
</evidence>
<dbReference type="Pfam" id="PF03810">
    <property type="entry name" value="IBN_N"/>
    <property type="match status" value="1"/>
</dbReference>
<dbReference type="PANTHER" id="PTHR10997:SF7">
    <property type="entry name" value="IMPORTIN-11"/>
    <property type="match status" value="1"/>
</dbReference>
<name>A0ABD0YFF7_9HEMI</name>
<dbReference type="InterPro" id="IPR058669">
    <property type="entry name" value="TPR_IPO7/11-like"/>
</dbReference>
<feature type="domain" description="Importin N-terminal" evidence="5">
    <location>
        <begin position="26"/>
        <end position="98"/>
    </location>
</feature>
<keyword evidence="7" id="KW-1185">Reference proteome</keyword>
<evidence type="ECO:0000256" key="3">
    <source>
        <dbReference type="ARBA" id="ARBA00022448"/>
    </source>
</evidence>
<sequence length="969" mass="110927">MDAIHSLVLETLQRATSQNSDVLKPAEMKLHQWETESGFYTILKNIFCNHSIDNNVRLLAVLYLKNGVDRYWRRSAPNAISEHEKTVIREGLLSNFNEPVNHIAVQTAVLTAKIARYDCPHEWGTLVPTLLAGLKSGDPLVQHRATLSLHHVVKSLASRRLAGDRRVFQELAVTVFTFVYSVWETHTQLFFVKVQENFEEAIKFIEKALLSLKILEKLVVHGFKKPHESQDACLFLKVIFERAKAMLEIRTSLKGVLHELVEKYTIRLTNVLLSVLECHPFSFVDYVRPSLEFAVFYAFTPNGERYLFERFLIQCFNLIKALLLCVEYRPMKILEETKVPETLSAHQIKQAFFDTATLTAICRKIITHYFLLTPQDLQLWESDPETFAMDEGGESWKYTLRPSTELLFVTIFHEYRSTLVPVLVELIRNNHGLVDPSDFQAILAKDAVYNAIGLAAFDMYDEVDFDNWFKTTLRAELGVQGGNYRILRRRVAWLLGKWTGVKLSSELHPLLYSSMMVLLEPSEDMVVRLTAANTIRTVVDDFEFSTETFLEYLEPMFRLLFTLLKEAQECDTKMRVLNVLYFIVERVGISIEPYYHSLIQYLPLLWNESQNHNMLRCAVVATLVHLVKALGSVNDTEEASNFVLSVISLSTDVKQESHVYLLEDGLELWQAVIESTPQPTPSIMQLFSNMPPLLENNSEHLRLCVYIIQAYVVLSPDEFLQVYGQAIVNLCADLLTDLLSEGVVMILSLLELFIKANPTLSVNLLKPLLPKIFEVIYKGDELPMVMSVYLSILARVLLASKEIFIQTTNKLSEIVNQTPDSVISTILDVWLAKMPHVTNMERRKLLGLALSSLLIAQSSKFCGILLAVSEILNDITRVDDMGIRTDSLMFTGQDLSPPSQCYDSRYESEHEHRRILLAMTDPVHAIVMEEFFRSQMDQLKRTVGPTQFEQFVQTVDVETLAQIREYVQI</sequence>
<reference evidence="6 7" key="1">
    <citation type="submission" date="2024-07" db="EMBL/GenBank/DDBJ databases">
        <title>Chromosome-level genome assembly of the water stick insect Ranatra chinensis (Heteroptera: Nepidae).</title>
        <authorList>
            <person name="Liu X."/>
        </authorList>
    </citation>
    <scope>NUCLEOTIDE SEQUENCE [LARGE SCALE GENOMIC DNA]</scope>
    <source>
        <strain evidence="6">Cailab_2021Rc</strain>
        <tissue evidence="6">Muscle</tissue>
    </source>
</reference>
<dbReference type="EMBL" id="JBFDAA010000015">
    <property type="protein sequence ID" value="KAL1117813.1"/>
    <property type="molecule type" value="Genomic_DNA"/>
</dbReference>
<dbReference type="InterPro" id="IPR016024">
    <property type="entry name" value="ARM-type_fold"/>
</dbReference>
<evidence type="ECO:0000256" key="2">
    <source>
        <dbReference type="ARBA" id="ARBA00007991"/>
    </source>
</evidence>
<dbReference type="PROSITE" id="PS50166">
    <property type="entry name" value="IMPORTIN_B_NT"/>
    <property type="match status" value="1"/>
</dbReference>
<dbReference type="SMART" id="SM00913">
    <property type="entry name" value="IBN_N"/>
    <property type="match status" value="1"/>
</dbReference>
<dbReference type="GO" id="GO:0005634">
    <property type="term" value="C:nucleus"/>
    <property type="evidence" value="ECO:0007669"/>
    <property type="project" value="UniProtKB-SubCell"/>
</dbReference>
<keyword evidence="4" id="KW-0539">Nucleus</keyword>
<dbReference type="Gene3D" id="1.25.10.10">
    <property type="entry name" value="Leucine-rich Repeat Variant"/>
    <property type="match status" value="1"/>
</dbReference>
<accession>A0ABD0YFF7</accession>
<dbReference type="InterPro" id="IPR011989">
    <property type="entry name" value="ARM-like"/>
</dbReference>
<keyword evidence="3" id="KW-0813">Transport</keyword>
<comment type="similarity">
    <text evidence="2">Belongs to the importin beta family.</text>
</comment>
<protein>
    <recommendedName>
        <fullName evidence="5">Importin N-terminal domain-containing protein</fullName>
    </recommendedName>
</protein>
<dbReference type="SUPFAM" id="SSF48371">
    <property type="entry name" value="ARM repeat"/>
    <property type="match status" value="1"/>
</dbReference>
<evidence type="ECO:0000256" key="1">
    <source>
        <dbReference type="ARBA" id="ARBA00004123"/>
    </source>
</evidence>
<proteinExistence type="inferred from homology"/>
<evidence type="ECO:0000259" key="5">
    <source>
        <dbReference type="PROSITE" id="PS50166"/>
    </source>
</evidence>
<dbReference type="InterPro" id="IPR001494">
    <property type="entry name" value="Importin-beta_N"/>
</dbReference>
<dbReference type="Pfam" id="PF25758">
    <property type="entry name" value="TPR_IPO11"/>
    <property type="match status" value="1"/>
</dbReference>
<dbReference type="AlphaFoldDB" id="A0ABD0YFF7"/>
<comment type="subcellular location">
    <subcellularLocation>
        <location evidence="1">Nucleus</location>
    </subcellularLocation>
</comment>
<evidence type="ECO:0000313" key="7">
    <source>
        <dbReference type="Proteomes" id="UP001558652"/>
    </source>
</evidence>
<gene>
    <name evidence="6" type="ORF">AAG570_004128</name>
</gene>
<dbReference type="Proteomes" id="UP001558652">
    <property type="component" value="Unassembled WGS sequence"/>
</dbReference>
<evidence type="ECO:0000256" key="4">
    <source>
        <dbReference type="ARBA" id="ARBA00023242"/>
    </source>
</evidence>
<comment type="caution">
    <text evidence="6">The sequence shown here is derived from an EMBL/GenBank/DDBJ whole genome shotgun (WGS) entry which is preliminary data.</text>
</comment>
<dbReference type="PANTHER" id="PTHR10997">
    <property type="entry name" value="IMPORTIN-7, 8, 11"/>
    <property type="match status" value="1"/>
</dbReference>